<dbReference type="HAMAP" id="MF_01820">
    <property type="entry name" value="GTPase_RsgA"/>
    <property type="match status" value="1"/>
</dbReference>
<evidence type="ECO:0000256" key="3">
    <source>
        <dbReference type="ARBA" id="ARBA00022723"/>
    </source>
</evidence>
<dbReference type="GO" id="GO:0046872">
    <property type="term" value="F:metal ion binding"/>
    <property type="evidence" value="ECO:0007669"/>
    <property type="project" value="UniProtKB-KW"/>
</dbReference>
<dbReference type="GO" id="GO:0003924">
    <property type="term" value="F:GTPase activity"/>
    <property type="evidence" value="ECO:0007669"/>
    <property type="project" value="UniProtKB-UniRule"/>
</dbReference>
<keyword evidence="6 10" id="KW-0378">Hydrolase</keyword>
<evidence type="ECO:0000313" key="14">
    <source>
        <dbReference type="Proteomes" id="UP000466864"/>
    </source>
</evidence>
<comment type="subunit">
    <text evidence="10">Monomer. Associates with 30S ribosomal subunit, binds 16S rRNA.</text>
</comment>
<dbReference type="GO" id="GO:0005737">
    <property type="term" value="C:cytoplasm"/>
    <property type="evidence" value="ECO:0007669"/>
    <property type="project" value="UniProtKB-SubCell"/>
</dbReference>
<dbReference type="Gene3D" id="2.40.50.140">
    <property type="entry name" value="Nucleic acid-binding proteins"/>
    <property type="match status" value="1"/>
</dbReference>
<dbReference type="InterPro" id="IPR004881">
    <property type="entry name" value="Ribosome_biogen_GTPase_RsgA"/>
</dbReference>
<evidence type="ECO:0000313" key="13">
    <source>
        <dbReference type="EMBL" id="MST82146.1"/>
    </source>
</evidence>
<dbReference type="InterPro" id="IPR010914">
    <property type="entry name" value="RsgA_GTPase_dom"/>
</dbReference>
<evidence type="ECO:0000256" key="1">
    <source>
        <dbReference type="ARBA" id="ARBA00022490"/>
    </source>
</evidence>
<evidence type="ECO:0000256" key="6">
    <source>
        <dbReference type="ARBA" id="ARBA00022801"/>
    </source>
</evidence>
<dbReference type="SUPFAM" id="SSF50249">
    <property type="entry name" value="Nucleic acid-binding proteins"/>
    <property type="match status" value="1"/>
</dbReference>
<evidence type="ECO:0000256" key="9">
    <source>
        <dbReference type="ARBA" id="ARBA00023134"/>
    </source>
</evidence>
<dbReference type="Proteomes" id="UP000466864">
    <property type="component" value="Unassembled WGS sequence"/>
</dbReference>
<keyword evidence="2 10" id="KW-0690">Ribosome biogenesis</keyword>
<dbReference type="CDD" id="cd04466">
    <property type="entry name" value="S1_YloQ_GTPase"/>
    <property type="match status" value="1"/>
</dbReference>
<evidence type="ECO:0000259" key="11">
    <source>
        <dbReference type="PROSITE" id="PS50936"/>
    </source>
</evidence>
<dbReference type="AlphaFoldDB" id="A0A7X2P999"/>
<comment type="similarity">
    <text evidence="10">Belongs to the TRAFAC class YlqF/YawG GTPase family. RsgA subfamily.</text>
</comment>
<gene>
    <name evidence="10 13" type="primary">rsgA</name>
    <name evidence="13" type="ORF">FYJ60_07445</name>
</gene>
<evidence type="ECO:0000256" key="5">
    <source>
        <dbReference type="ARBA" id="ARBA00022741"/>
    </source>
</evidence>
<feature type="binding site" evidence="10">
    <location>
        <begin position="154"/>
        <end position="157"/>
    </location>
    <ligand>
        <name>GTP</name>
        <dbReference type="ChEBI" id="CHEBI:37565"/>
    </ligand>
</feature>
<evidence type="ECO:0000256" key="4">
    <source>
        <dbReference type="ARBA" id="ARBA00022730"/>
    </source>
</evidence>
<comment type="caution">
    <text evidence="13">The sequence shown here is derived from an EMBL/GenBank/DDBJ whole genome shotgun (WGS) entry which is preliminary data.</text>
</comment>
<feature type="binding site" evidence="10">
    <location>
        <position position="300"/>
    </location>
    <ligand>
        <name>Zn(2+)</name>
        <dbReference type="ChEBI" id="CHEBI:29105"/>
    </ligand>
</feature>
<evidence type="ECO:0000256" key="7">
    <source>
        <dbReference type="ARBA" id="ARBA00022833"/>
    </source>
</evidence>
<dbReference type="GO" id="GO:0042274">
    <property type="term" value="P:ribosomal small subunit biogenesis"/>
    <property type="evidence" value="ECO:0007669"/>
    <property type="project" value="UniProtKB-UniRule"/>
</dbReference>
<dbReference type="NCBIfam" id="TIGR00157">
    <property type="entry name" value="ribosome small subunit-dependent GTPase A"/>
    <property type="match status" value="1"/>
</dbReference>
<dbReference type="PROSITE" id="PS51721">
    <property type="entry name" value="G_CP"/>
    <property type="match status" value="1"/>
</dbReference>
<name>A0A7X2P999_9FIRM</name>
<evidence type="ECO:0000259" key="12">
    <source>
        <dbReference type="PROSITE" id="PS51721"/>
    </source>
</evidence>
<feature type="binding site" evidence="10">
    <location>
        <position position="307"/>
    </location>
    <ligand>
        <name>Zn(2+)</name>
        <dbReference type="ChEBI" id="CHEBI:29105"/>
    </ligand>
</feature>
<accession>A0A7X2P999</accession>
<keyword evidence="14" id="KW-1185">Reference proteome</keyword>
<dbReference type="InterPro" id="IPR012340">
    <property type="entry name" value="NA-bd_OB-fold"/>
</dbReference>
<dbReference type="CDD" id="cd01854">
    <property type="entry name" value="YjeQ_EngC"/>
    <property type="match status" value="1"/>
</dbReference>
<feature type="binding site" evidence="10">
    <location>
        <position position="313"/>
    </location>
    <ligand>
        <name>Zn(2+)</name>
        <dbReference type="ChEBI" id="CHEBI:29105"/>
    </ligand>
</feature>
<organism evidence="13 14">
    <name type="scientific">Bilifractor porci</name>
    <dbReference type="NCBI Taxonomy" id="2606636"/>
    <lineage>
        <taxon>Bacteria</taxon>
        <taxon>Bacillati</taxon>
        <taxon>Bacillota</taxon>
        <taxon>Clostridia</taxon>
        <taxon>Lachnospirales</taxon>
        <taxon>Lachnospiraceae</taxon>
        <taxon>Bilifractor</taxon>
    </lineage>
</organism>
<proteinExistence type="inferred from homology"/>
<dbReference type="GO" id="GO:0019843">
    <property type="term" value="F:rRNA binding"/>
    <property type="evidence" value="ECO:0007669"/>
    <property type="project" value="UniProtKB-KW"/>
</dbReference>
<dbReference type="InterPro" id="IPR031944">
    <property type="entry name" value="RsgA_N"/>
</dbReference>
<keyword evidence="5 10" id="KW-0547">Nucleotide-binding</keyword>
<evidence type="ECO:0000256" key="2">
    <source>
        <dbReference type="ARBA" id="ARBA00022517"/>
    </source>
</evidence>
<dbReference type="SUPFAM" id="SSF52540">
    <property type="entry name" value="P-loop containing nucleoside triphosphate hydrolases"/>
    <property type="match status" value="1"/>
</dbReference>
<comment type="subcellular location">
    <subcellularLocation>
        <location evidence="10">Cytoplasm</location>
    </subcellularLocation>
</comment>
<dbReference type="Gene3D" id="3.40.50.300">
    <property type="entry name" value="P-loop containing nucleotide triphosphate hydrolases"/>
    <property type="match status" value="1"/>
</dbReference>
<keyword evidence="7 10" id="KW-0862">Zinc</keyword>
<reference evidence="13 14" key="1">
    <citation type="submission" date="2019-08" db="EMBL/GenBank/DDBJ databases">
        <title>In-depth cultivation of the pig gut microbiome towards novel bacterial diversity and tailored functional studies.</title>
        <authorList>
            <person name="Wylensek D."/>
            <person name="Hitch T.C.A."/>
            <person name="Clavel T."/>
        </authorList>
    </citation>
    <scope>NUCLEOTIDE SEQUENCE [LARGE SCALE GENOMIC DNA]</scope>
    <source>
        <strain evidence="13 14">Oil+RF-744-WCA-WT-13</strain>
    </source>
</reference>
<dbReference type="GO" id="GO:0005525">
    <property type="term" value="F:GTP binding"/>
    <property type="evidence" value="ECO:0007669"/>
    <property type="project" value="UniProtKB-UniRule"/>
</dbReference>
<dbReference type="InterPro" id="IPR027417">
    <property type="entry name" value="P-loop_NTPase"/>
</dbReference>
<evidence type="ECO:0000256" key="10">
    <source>
        <dbReference type="HAMAP-Rule" id="MF_01820"/>
    </source>
</evidence>
<dbReference type="PROSITE" id="PS50936">
    <property type="entry name" value="ENGC_GTPASE"/>
    <property type="match status" value="1"/>
</dbReference>
<dbReference type="EMBL" id="VUMV01000004">
    <property type="protein sequence ID" value="MST82146.1"/>
    <property type="molecule type" value="Genomic_DNA"/>
</dbReference>
<dbReference type="Gene3D" id="1.10.40.50">
    <property type="entry name" value="Probable gtpase engc, domain 3"/>
    <property type="match status" value="1"/>
</dbReference>
<dbReference type="Pfam" id="PF16745">
    <property type="entry name" value="RsgA_N"/>
    <property type="match status" value="1"/>
</dbReference>
<dbReference type="Pfam" id="PF03193">
    <property type="entry name" value="RsgA_GTPase"/>
    <property type="match status" value="1"/>
</dbReference>
<sequence>MSKEREQNLSSGGSGQKKKEWAEGTIIKGISGFYYVAVEEASDAAPRIGLPANLVPREGMRIYQCRARGIFRKEKKKPLVGDRVRIEILDEEKAEANLTEILPRKNELIRPAAANVDQAVVFFALKEPDPDAALLDRFLILMHRQEVPVIICLNKKDLADSAESQRWKTIYESCGYRVLLTSAGIWEKEKKSSPETREDPELEELRGILAGKTTVIAGPSGVGKSTLTNVLQDTVIMETGEISRKLHKGKNTTRHAELVPLGSGTYFCDTPGFASLDLPDMEKEELQACFPEFGSFEELCRFQGCSHVTEPDCGVREAVRTGKIAPERYENYCRFYRELQDREKHKYS</sequence>
<comment type="cofactor">
    <cofactor evidence="10">
        <name>Zn(2+)</name>
        <dbReference type="ChEBI" id="CHEBI:29105"/>
    </cofactor>
    <text evidence="10">Binds 1 zinc ion per subunit.</text>
</comment>
<comment type="function">
    <text evidence="10">One of several proteins that assist in the late maturation steps of the functional core of the 30S ribosomal subunit. Helps release RbfA from mature subunits. May play a role in the assembly of ribosomal proteins into the subunit. Circularly permuted GTPase that catalyzes slow GTP hydrolysis, GTPase activity is stimulated by the 30S ribosomal subunit.</text>
</comment>
<keyword evidence="4 10" id="KW-0699">rRNA-binding</keyword>
<evidence type="ECO:0000256" key="8">
    <source>
        <dbReference type="ARBA" id="ARBA00022884"/>
    </source>
</evidence>
<dbReference type="PANTHER" id="PTHR32120:SF11">
    <property type="entry name" value="SMALL RIBOSOMAL SUBUNIT BIOGENESIS GTPASE RSGA 1, MITOCHONDRIAL-RELATED"/>
    <property type="match status" value="1"/>
</dbReference>
<keyword evidence="1 10" id="KW-0963">Cytoplasm</keyword>
<dbReference type="RefSeq" id="WP_154458046.1">
    <property type="nucleotide sequence ID" value="NZ_VUMV01000004.1"/>
</dbReference>
<dbReference type="EC" id="3.6.1.-" evidence="10"/>
<keyword evidence="3 10" id="KW-0479">Metal-binding</keyword>
<keyword evidence="9 10" id="KW-0342">GTP-binding</keyword>
<feature type="binding site" evidence="10">
    <location>
        <position position="305"/>
    </location>
    <ligand>
        <name>Zn(2+)</name>
        <dbReference type="ChEBI" id="CHEBI:29105"/>
    </ligand>
</feature>
<keyword evidence="8 10" id="KW-0694">RNA-binding</keyword>
<feature type="domain" description="EngC GTPase" evidence="11">
    <location>
        <begin position="114"/>
        <end position="274"/>
    </location>
</feature>
<feature type="binding site" evidence="10">
    <location>
        <begin position="218"/>
        <end position="226"/>
    </location>
    <ligand>
        <name>GTP</name>
        <dbReference type="ChEBI" id="CHEBI:37565"/>
    </ligand>
</feature>
<dbReference type="InterPro" id="IPR030378">
    <property type="entry name" value="G_CP_dom"/>
</dbReference>
<dbReference type="PANTHER" id="PTHR32120">
    <property type="entry name" value="SMALL RIBOSOMAL SUBUNIT BIOGENESIS GTPASE RSGA"/>
    <property type="match status" value="1"/>
</dbReference>
<feature type="domain" description="CP-type G" evidence="12">
    <location>
        <begin position="105"/>
        <end position="276"/>
    </location>
</feature>
<protein>
    <recommendedName>
        <fullName evidence="10">Small ribosomal subunit biogenesis GTPase RsgA</fullName>
        <ecNumber evidence="10">3.6.1.-</ecNumber>
    </recommendedName>
</protein>